<accession>A0ABW6M5U1</accession>
<protein>
    <submittedName>
        <fullName evidence="2">Uncharacterized protein</fullName>
    </submittedName>
</protein>
<dbReference type="Proteomes" id="UP001601303">
    <property type="component" value="Unassembled WGS sequence"/>
</dbReference>
<feature type="region of interest" description="Disordered" evidence="1">
    <location>
        <begin position="146"/>
        <end position="173"/>
    </location>
</feature>
<comment type="caution">
    <text evidence="2">The sequence shown here is derived from an EMBL/GenBank/DDBJ whole genome shotgun (WGS) entry which is preliminary data.</text>
</comment>
<gene>
    <name evidence="2" type="ORF">ACFYNQ_19990</name>
</gene>
<evidence type="ECO:0000256" key="1">
    <source>
        <dbReference type="SAM" id="MobiDB-lite"/>
    </source>
</evidence>
<evidence type="ECO:0000313" key="3">
    <source>
        <dbReference type="Proteomes" id="UP001601303"/>
    </source>
</evidence>
<dbReference type="EMBL" id="JBIAHM010000006">
    <property type="protein sequence ID" value="MFE9600838.1"/>
    <property type="molecule type" value="Genomic_DNA"/>
</dbReference>
<proteinExistence type="predicted"/>
<name>A0ABW6M5U1_9ACTN</name>
<keyword evidence="3" id="KW-1185">Reference proteome</keyword>
<organism evidence="2 3">
    <name type="scientific">Streptomyces hokutonensis</name>
    <dbReference type="NCBI Taxonomy" id="1306990"/>
    <lineage>
        <taxon>Bacteria</taxon>
        <taxon>Bacillati</taxon>
        <taxon>Actinomycetota</taxon>
        <taxon>Actinomycetes</taxon>
        <taxon>Kitasatosporales</taxon>
        <taxon>Streptomycetaceae</taxon>
        <taxon>Streptomyces</taxon>
    </lineage>
</organism>
<evidence type="ECO:0000313" key="2">
    <source>
        <dbReference type="EMBL" id="MFE9600838.1"/>
    </source>
</evidence>
<reference evidence="2 3" key="1">
    <citation type="submission" date="2024-10" db="EMBL/GenBank/DDBJ databases">
        <title>The Natural Products Discovery Center: Release of the First 8490 Sequenced Strains for Exploring Actinobacteria Biosynthetic Diversity.</title>
        <authorList>
            <person name="Kalkreuter E."/>
            <person name="Kautsar S.A."/>
            <person name="Yang D."/>
            <person name="Bader C.D."/>
            <person name="Teijaro C.N."/>
            <person name="Fluegel L."/>
            <person name="Davis C.M."/>
            <person name="Simpson J.R."/>
            <person name="Lauterbach L."/>
            <person name="Steele A.D."/>
            <person name="Gui C."/>
            <person name="Meng S."/>
            <person name="Li G."/>
            <person name="Viehrig K."/>
            <person name="Ye F."/>
            <person name="Su P."/>
            <person name="Kiefer A.F."/>
            <person name="Nichols A."/>
            <person name="Cepeda A.J."/>
            <person name="Yan W."/>
            <person name="Fan B."/>
            <person name="Jiang Y."/>
            <person name="Adhikari A."/>
            <person name="Zheng C.-J."/>
            <person name="Schuster L."/>
            <person name="Cowan T.M."/>
            <person name="Smanski M.J."/>
            <person name="Chevrette M.G."/>
            <person name="De Carvalho L.P.S."/>
            <person name="Shen B."/>
        </authorList>
    </citation>
    <scope>NUCLEOTIDE SEQUENCE [LARGE SCALE GENOMIC DNA]</scope>
    <source>
        <strain evidence="2 3">NPDC006488</strain>
    </source>
</reference>
<sequence length="173" mass="18809">MAWEEWEQLKAQAADQQSPAMQLNHVDGGGGTYGPYVLPKEYGDLRVGQKDLAKIGSAANSLYNQLWDKARVAVPSSDSAAGDLSKQGFALGAGLQHVSNRWEEQLKSLMDACAQVSNHMHTTTKLHAGDEGYIQRQMSSIDTLDAGFDERVGVPGEKNPVYSGDKGKKDEKE</sequence>
<dbReference type="RefSeq" id="WP_388107599.1">
    <property type="nucleotide sequence ID" value="NZ_JBIAHM010000006.1"/>
</dbReference>